<evidence type="ECO:0000313" key="3">
    <source>
        <dbReference type="Proteomes" id="UP000186002"/>
    </source>
</evidence>
<dbReference type="CDD" id="cd16279">
    <property type="entry name" value="metallo-hydrolase-like_MBL-fold"/>
    <property type="match status" value="1"/>
</dbReference>
<feature type="domain" description="Metallo-beta-lactamase" evidence="1">
    <location>
        <begin position="53"/>
        <end position="236"/>
    </location>
</feature>
<keyword evidence="3" id="KW-1185">Reference proteome</keyword>
<dbReference type="Proteomes" id="UP000186002">
    <property type="component" value="Unassembled WGS sequence"/>
</dbReference>
<gene>
    <name evidence="2" type="ORF">SAMN05444272_2761</name>
</gene>
<dbReference type="Gene3D" id="3.60.15.10">
    <property type="entry name" value="Ribonuclease Z/Hydroxyacylglutathione hydrolase-like"/>
    <property type="match status" value="1"/>
</dbReference>
<proteinExistence type="predicted"/>
<accession>A0A1M7K9H2</accession>
<sequence length="266" mass="29382">MRDGLTITILGCGSSGGVPRIGNDWGACDPNNPKNRRRRCSILVERQSATGKTTVLIDTGPDLREQMLSADVQALDAVIYTHAHADHLHGIDDLRMFAIRTHKRVQAYMDEATLARIHEAFGYCFRTPYGSSYPPIMEANLIEARKTVRIEGEGGPIDFLPIEVVHGDINALGFRINDLAYLPDVSDIPASSAPHFKGLKIWVLDCLRHAPHPSHFNLDDALRWIADMAPEQAVLTNLHNDLDYLALASQLPDNITPAFDGMVIQA</sequence>
<evidence type="ECO:0000313" key="2">
    <source>
        <dbReference type="EMBL" id="SHM61865.1"/>
    </source>
</evidence>
<dbReference type="SUPFAM" id="SSF56281">
    <property type="entry name" value="Metallo-hydrolase/oxidoreductase"/>
    <property type="match status" value="1"/>
</dbReference>
<dbReference type="AlphaFoldDB" id="A0A1M7K9H2"/>
<evidence type="ECO:0000259" key="1">
    <source>
        <dbReference type="Pfam" id="PF12706"/>
    </source>
</evidence>
<dbReference type="Pfam" id="PF12706">
    <property type="entry name" value="Lactamase_B_2"/>
    <property type="match status" value="1"/>
</dbReference>
<dbReference type="InterPro" id="IPR036866">
    <property type="entry name" value="RibonucZ/Hydroxyglut_hydro"/>
</dbReference>
<dbReference type="PANTHER" id="PTHR42663:SF6">
    <property type="entry name" value="HYDROLASE C777.06C-RELATED"/>
    <property type="match status" value="1"/>
</dbReference>
<dbReference type="PANTHER" id="PTHR42663">
    <property type="entry name" value="HYDROLASE C777.06C-RELATED-RELATED"/>
    <property type="match status" value="1"/>
</dbReference>
<organism evidence="2 3">
    <name type="scientific">Roseibium suaedae</name>
    <dbReference type="NCBI Taxonomy" id="735517"/>
    <lineage>
        <taxon>Bacteria</taxon>
        <taxon>Pseudomonadati</taxon>
        <taxon>Pseudomonadota</taxon>
        <taxon>Alphaproteobacteria</taxon>
        <taxon>Hyphomicrobiales</taxon>
        <taxon>Stappiaceae</taxon>
        <taxon>Roseibium</taxon>
    </lineage>
</organism>
<protein>
    <submittedName>
        <fullName evidence="2">Phosphoribosyl 1,2-cyclic phosphate phosphodiesterase</fullName>
    </submittedName>
</protein>
<dbReference type="RefSeq" id="WP_073013922.1">
    <property type="nucleotide sequence ID" value="NZ_FRBW01000003.1"/>
</dbReference>
<name>A0A1M7K9H2_9HYPH</name>
<dbReference type="OrthoDB" id="9781189at2"/>
<reference evidence="2 3" key="1">
    <citation type="submission" date="2016-11" db="EMBL/GenBank/DDBJ databases">
        <authorList>
            <person name="Jaros S."/>
            <person name="Januszkiewicz K."/>
            <person name="Wedrychowicz H."/>
        </authorList>
    </citation>
    <scope>NUCLEOTIDE SEQUENCE [LARGE SCALE GENOMIC DNA]</scope>
    <source>
        <strain evidence="2 3">DSM 22153</strain>
    </source>
</reference>
<dbReference type="EMBL" id="FRBW01000003">
    <property type="protein sequence ID" value="SHM61865.1"/>
    <property type="molecule type" value="Genomic_DNA"/>
</dbReference>
<dbReference type="InterPro" id="IPR001279">
    <property type="entry name" value="Metallo-B-lactamas"/>
</dbReference>
<dbReference type="STRING" id="735517.SAMN05444272_2761"/>